<evidence type="ECO:0000256" key="13">
    <source>
        <dbReference type="ARBA" id="ARBA00038416"/>
    </source>
</evidence>
<reference evidence="19" key="1">
    <citation type="journal article" date="2019" name="Int. J. Syst. Evol. Microbiol.">
        <title>The Global Catalogue of Microorganisms (GCM) 10K type strain sequencing project: providing services to taxonomists for standard genome sequencing and annotation.</title>
        <authorList>
            <consortium name="The Broad Institute Genomics Platform"/>
            <consortium name="The Broad Institute Genome Sequencing Center for Infectious Disease"/>
            <person name="Wu L."/>
            <person name="Ma J."/>
        </authorList>
    </citation>
    <scope>NUCLEOTIDE SEQUENCE [LARGE SCALE GENOMIC DNA]</scope>
    <source>
        <strain evidence="19">CGMCC 1.15643</strain>
    </source>
</reference>
<evidence type="ECO:0000256" key="8">
    <source>
        <dbReference type="ARBA" id="ARBA00022801"/>
    </source>
</evidence>
<dbReference type="PANTHER" id="PTHR43776">
    <property type="entry name" value="TRANSPORT ATP-BINDING PROTEIN"/>
    <property type="match status" value="1"/>
</dbReference>
<evidence type="ECO:0000313" key="19">
    <source>
        <dbReference type="Proteomes" id="UP001595976"/>
    </source>
</evidence>
<evidence type="ECO:0000256" key="16">
    <source>
        <dbReference type="ARBA" id="ARBA00047640"/>
    </source>
</evidence>
<comment type="catalytic activity">
    <reaction evidence="16">
        <text>glutathione(out) + ATP + H2O = glutathione(in) + ADP + phosphate + H(+)</text>
        <dbReference type="Rhea" id="RHEA:29791"/>
        <dbReference type="ChEBI" id="CHEBI:15377"/>
        <dbReference type="ChEBI" id="CHEBI:15378"/>
        <dbReference type="ChEBI" id="CHEBI:30616"/>
        <dbReference type="ChEBI" id="CHEBI:43474"/>
        <dbReference type="ChEBI" id="CHEBI:57925"/>
        <dbReference type="ChEBI" id="CHEBI:456216"/>
        <dbReference type="EC" id="7.4.2.10"/>
    </reaction>
</comment>
<evidence type="ECO:0000256" key="5">
    <source>
        <dbReference type="ARBA" id="ARBA00022519"/>
    </source>
</evidence>
<comment type="function">
    <text evidence="12">Part of the ABC transporter complex GsiABCD involved in glutathione import. Responsible for energy coupling to the transport system.</text>
</comment>
<dbReference type="PROSITE" id="PS50893">
    <property type="entry name" value="ABC_TRANSPORTER_2"/>
    <property type="match status" value="2"/>
</dbReference>
<evidence type="ECO:0000256" key="14">
    <source>
        <dbReference type="ARBA" id="ARBA00039050"/>
    </source>
</evidence>
<evidence type="ECO:0000256" key="3">
    <source>
        <dbReference type="ARBA" id="ARBA00022448"/>
    </source>
</evidence>
<protein>
    <recommendedName>
        <fullName evidence="15">Glutathione import ATP-binding protein GsiA</fullName>
        <ecNumber evidence="14">7.4.2.10</ecNumber>
    </recommendedName>
</protein>
<organism evidence="18 19">
    <name type="scientific">Bosea minatitlanensis</name>
    <dbReference type="NCBI Taxonomy" id="128782"/>
    <lineage>
        <taxon>Bacteria</taxon>
        <taxon>Pseudomonadati</taxon>
        <taxon>Pseudomonadota</taxon>
        <taxon>Alphaproteobacteria</taxon>
        <taxon>Hyphomicrobiales</taxon>
        <taxon>Boseaceae</taxon>
        <taxon>Bosea</taxon>
    </lineage>
</organism>
<evidence type="ECO:0000256" key="11">
    <source>
        <dbReference type="ARBA" id="ARBA00023136"/>
    </source>
</evidence>
<dbReference type="InterPro" id="IPR027417">
    <property type="entry name" value="P-loop_NTPase"/>
</dbReference>
<dbReference type="NCBIfam" id="NF008453">
    <property type="entry name" value="PRK11308.1"/>
    <property type="match status" value="2"/>
</dbReference>
<evidence type="ECO:0000256" key="15">
    <source>
        <dbReference type="ARBA" id="ARBA00041187"/>
    </source>
</evidence>
<dbReference type="CDD" id="cd03257">
    <property type="entry name" value="ABC_NikE_OppD_transporters"/>
    <property type="match status" value="2"/>
</dbReference>
<dbReference type="EMBL" id="JBHSLI010000006">
    <property type="protein sequence ID" value="MFC5294579.1"/>
    <property type="molecule type" value="Genomic_DNA"/>
</dbReference>
<keyword evidence="11" id="KW-0472">Membrane</keyword>
<dbReference type="SMART" id="SM00382">
    <property type="entry name" value="AAA"/>
    <property type="match status" value="2"/>
</dbReference>
<evidence type="ECO:0000256" key="4">
    <source>
        <dbReference type="ARBA" id="ARBA00022475"/>
    </source>
</evidence>
<evidence type="ECO:0000256" key="12">
    <source>
        <dbReference type="ARBA" id="ARBA00037530"/>
    </source>
</evidence>
<keyword evidence="9 18" id="KW-0067">ATP-binding</keyword>
<evidence type="ECO:0000256" key="2">
    <source>
        <dbReference type="ARBA" id="ARBA00011469"/>
    </source>
</evidence>
<name>A0ABW0F6G5_9HYPH</name>
<feature type="domain" description="ABC transporter" evidence="17">
    <location>
        <begin position="313"/>
        <end position="552"/>
    </location>
</feature>
<sequence length="616" mass="67872">MTSPILSVSNLSTSFRVEGQWKSVVRNVSFDIMPKETLAVVGESGSGKSVTALSIMRLNPPASSKIEGSIKLNGKELLTLPDAEMRHIRGNEIAMIFQEPMTSLNPVLTIGFQIAEALILHRGLSRSQAEAETIRLLEKVRIPAAKSRFHEYPHRFSGGMRQRVMIAMALACKPKLLIADEPTTALDVTIQAQILELIKTLQDEEGMSVLFITHDMGVVAEIADRTVVMYNGEQVETGSTDDIFRNPQKPYTKSLLSAVPKLGSMIGKARPMRFPVVDRNTGESDVPTEVPDTVKEAERPVLEVAGLTTRFEIRGGLLSSVRGRVHAVENVSFSLKAGETLALVGESGCGKSTTGRSVMRLIEPLSGSVLLDGVDVLKLNQHDLREQRKRMQMIFQDPFASLNPRMNVGTAIAEPLLINNLASRSEARDKVADLLKRVGLSPDMANRFPHEFSGGQRQRICIARALAVEPRLIVADEAVSALDVSVKAQVVNLMLDLQARMGLGYLFISHDMAVVERVSHRVAVMYLGEIVEIGPREAIFENPQHPYTKRLLAAVPIADPARRLQKRTVSNDEIKSPVRAPDYEPPVRQYREVSPGHAVMIWGEEWEKKEPTAVAA</sequence>
<keyword evidence="6" id="KW-0677">Repeat</keyword>
<evidence type="ECO:0000256" key="10">
    <source>
        <dbReference type="ARBA" id="ARBA00022967"/>
    </source>
</evidence>
<evidence type="ECO:0000259" key="17">
    <source>
        <dbReference type="PROSITE" id="PS50893"/>
    </source>
</evidence>
<comment type="caution">
    <text evidence="18">The sequence shown here is derived from an EMBL/GenBank/DDBJ whole genome shotgun (WGS) entry which is preliminary data.</text>
</comment>
<keyword evidence="3" id="KW-0813">Transport</keyword>
<dbReference type="InterPro" id="IPR013563">
    <property type="entry name" value="Oligopep_ABC_C"/>
</dbReference>
<dbReference type="InterPro" id="IPR003593">
    <property type="entry name" value="AAA+_ATPase"/>
</dbReference>
<comment type="similarity">
    <text evidence="13">Belongs to the ABC transporter superfamily. Glutathione importer (TC 3.A.1.5.11) family.</text>
</comment>
<dbReference type="GO" id="GO:0005524">
    <property type="term" value="F:ATP binding"/>
    <property type="evidence" value="ECO:0007669"/>
    <property type="project" value="UniProtKB-KW"/>
</dbReference>
<keyword evidence="8" id="KW-0378">Hydrolase</keyword>
<accession>A0ABW0F6G5</accession>
<dbReference type="InterPro" id="IPR017871">
    <property type="entry name" value="ABC_transporter-like_CS"/>
</dbReference>
<comment type="subunit">
    <text evidence="2">The complex is composed of two ATP-binding proteins (GsiA), two transmembrane proteins (GsiC and GsiD) and a solute-binding protein (GsiB).</text>
</comment>
<gene>
    <name evidence="18" type="ORF">ACFPK2_16440</name>
</gene>
<comment type="subcellular location">
    <subcellularLocation>
        <location evidence="1">Cell inner membrane</location>
        <topology evidence="1">Peripheral membrane protein</topology>
    </subcellularLocation>
</comment>
<dbReference type="Proteomes" id="UP001595976">
    <property type="component" value="Unassembled WGS sequence"/>
</dbReference>
<feature type="domain" description="ABC transporter" evidence="17">
    <location>
        <begin position="6"/>
        <end position="256"/>
    </location>
</feature>
<dbReference type="RefSeq" id="WP_158446404.1">
    <property type="nucleotide sequence ID" value="NZ_JAOAOS010000007.1"/>
</dbReference>
<dbReference type="PANTHER" id="PTHR43776:SF15">
    <property type="entry name" value="GLUTATHIONE IMPORT ATP-BINDING PROTEIN GSIA"/>
    <property type="match status" value="1"/>
</dbReference>
<dbReference type="EC" id="7.4.2.10" evidence="14"/>
<dbReference type="PROSITE" id="PS00211">
    <property type="entry name" value="ABC_TRANSPORTER_1"/>
    <property type="match status" value="2"/>
</dbReference>
<keyword evidence="5" id="KW-0997">Cell inner membrane</keyword>
<dbReference type="NCBIfam" id="NF007739">
    <property type="entry name" value="PRK10419.1"/>
    <property type="match status" value="2"/>
</dbReference>
<keyword evidence="7" id="KW-0547">Nucleotide-binding</keyword>
<evidence type="ECO:0000256" key="9">
    <source>
        <dbReference type="ARBA" id="ARBA00022840"/>
    </source>
</evidence>
<dbReference type="SUPFAM" id="SSF52540">
    <property type="entry name" value="P-loop containing nucleoside triphosphate hydrolases"/>
    <property type="match status" value="2"/>
</dbReference>
<evidence type="ECO:0000256" key="1">
    <source>
        <dbReference type="ARBA" id="ARBA00004417"/>
    </source>
</evidence>
<keyword evidence="4" id="KW-1003">Cell membrane</keyword>
<dbReference type="InterPro" id="IPR003439">
    <property type="entry name" value="ABC_transporter-like_ATP-bd"/>
</dbReference>
<keyword evidence="10" id="KW-1278">Translocase</keyword>
<dbReference type="Gene3D" id="3.40.50.300">
    <property type="entry name" value="P-loop containing nucleotide triphosphate hydrolases"/>
    <property type="match status" value="2"/>
</dbReference>
<evidence type="ECO:0000256" key="6">
    <source>
        <dbReference type="ARBA" id="ARBA00022737"/>
    </source>
</evidence>
<evidence type="ECO:0000256" key="7">
    <source>
        <dbReference type="ARBA" id="ARBA00022741"/>
    </source>
</evidence>
<dbReference type="Pfam" id="PF00005">
    <property type="entry name" value="ABC_tran"/>
    <property type="match status" value="2"/>
</dbReference>
<keyword evidence="19" id="KW-1185">Reference proteome</keyword>
<evidence type="ECO:0000313" key="18">
    <source>
        <dbReference type="EMBL" id="MFC5294579.1"/>
    </source>
</evidence>
<proteinExistence type="inferred from homology"/>
<dbReference type="Pfam" id="PF08352">
    <property type="entry name" value="oligo_HPY"/>
    <property type="match status" value="2"/>
</dbReference>
<dbReference type="InterPro" id="IPR050319">
    <property type="entry name" value="ABC_transp_ATP-bind"/>
</dbReference>